<protein>
    <submittedName>
        <fullName evidence="1">DUF1116 domain-containing protein</fullName>
    </submittedName>
</protein>
<dbReference type="Proteomes" id="UP001317322">
    <property type="component" value="Chromosome"/>
</dbReference>
<gene>
    <name evidence="1" type="ORF">NP075_07400</name>
</gene>
<dbReference type="Gene3D" id="1.10.10.660">
    <property type="entry name" value="conserved protein of unknown function from Enterococcus faecalis V583"/>
    <property type="match status" value="1"/>
</dbReference>
<dbReference type="Gene3D" id="3.90.1710.10">
    <property type="entry name" value="Enterococcus faecalis V583 domain"/>
    <property type="match status" value="1"/>
</dbReference>
<organism evidence="1 2">
    <name type="scientific">Cellulomonas wangsupingiae</name>
    <dbReference type="NCBI Taxonomy" id="2968085"/>
    <lineage>
        <taxon>Bacteria</taxon>
        <taxon>Bacillati</taxon>
        <taxon>Actinomycetota</taxon>
        <taxon>Actinomycetes</taxon>
        <taxon>Micrococcales</taxon>
        <taxon>Cellulomonadaceae</taxon>
        <taxon>Cellulomonas</taxon>
    </lineage>
</organism>
<evidence type="ECO:0000313" key="1">
    <source>
        <dbReference type="EMBL" id="UUI66524.1"/>
    </source>
</evidence>
<dbReference type="Gene3D" id="3.90.1700.10">
    <property type="entry name" value="v583 domain like"/>
    <property type="match status" value="1"/>
</dbReference>
<dbReference type="InterPro" id="IPR024033">
    <property type="entry name" value="OXTCase_su_AllG_h-dom"/>
</dbReference>
<keyword evidence="2" id="KW-1185">Reference proteome</keyword>
<dbReference type="RefSeq" id="WP_227565126.1">
    <property type="nucleotide sequence ID" value="NZ_CP101989.1"/>
</dbReference>
<reference evidence="1 2" key="1">
    <citation type="submission" date="2022-07" db="EMBL/GenBank/DDBJ databases">
        <title>Novel species in genus cellulomonas.</title>
        <authorList>
            <person name="Ye L."/>
        </authorList>
    </citation>
    <scope>NUCLEOTIDE SEQUENCE [LARGE SCALE GENOMIC DNA]</scope>
    <source>
        <strain evidence="2">zg-Y908</strain>
    </source>
</reference>
<dbReference type="Pfam" id="PF06545">
    <property type="entry name" value="AllG"/>
    <property type="match status" value="1"/>
</dbReference>
<name>A0ABY5K8B9_9CELL</name>
<dbReference type="InterPro" id="IPR009499">
    <property type="entry name" value="AllG-like"/>
</dbReference>
<sequence length="457" mass="47131">MIAGGVRVLNVGLPAVVQGVPAQDVVQLDWRPPAFGDVAAARLGVVLDDDVTRAANRRALAAVHAVRPQLVAVRPARDVVPGLGEGRTLLHAGPPLEVERMCGPVRGALIGAVLLEGWAGTPTDALALIEAGGVTLDACHHHGAVGPMAGVLAPSMPVLVVQDGARRAYASLNEGLGRVLRFGAFDAEVVDRLRWMRDVLGPVLDGALRAGGSVDVTSLVAQSLTMGDEGHNRCTAATLLLARRLAPCVAEQDRGVEVLRFLAENDHFALNLSMAAAKLSMDAAVGVEHSTLVTAMARNGVEFGLRVAGTGERWFTAPVDAADGLFFPGYGIADANPDLGDSAITETLGIGGFAMAAAPAITLFVGGTPDDALDTTRSMARITLGPHPAFRLPALNFAGAPSGIDVLKVLDTGVLPVINTGIAHREAGVGQIGAGIVEAPAGVFLQAVRALHEVRVR</sequence>
<accession>A0ABY5K8B9</accession>
<evidence type="ECO:0000313" key="2">
    <source>
        <dbReference type="Proteomes" id="UP001317322"/>
    </source>
</evidence>
<dbReference type="EMBL" id="CP101989">
    <property type="protein sequence ID" value="UUI66524.1"/>
    <property type="molecule type" value="Genomic_DNA"/>
</dbReference>
<proteinExistence type="predicted"/>